<reference evidence="1" key="1">
    <citation type="journal article" date="2014" name="Int. J. Syst. Evol. Microbiol.">
        <title>Complete genome sequence of Corynebacterium casei LMG S-19264T (=DSM 44701T), isolated from a smear-ripened cheese.</title>
        <authorList>
            <consortium name="US DOE Joint Genome Institute (JGI-PGF)"/>
            <person name="Walter F."/>
            <person name="Albersmeier A."/>
            <person name="Kalinowski J."/>
            <person name="Ruckert C."/>
        </authorList>
    </citation>
    <scope>NUCLEOTIDE SEQUENCE</scope>
    <source>
        <strain evidence="1">CGMCC 1.15762</strain>
    </source>
</reference>
<evidence type="ECO:0000313" key="1">
    <source>
        <dbReference type="EMBL" id="GGG82167.1"/>
    </source>
</evidence>
<dbReference type="EMBL" id="BMJV01000008">
    <property type="protein sequence ID" value="GGG82167.1"/>
    <property type="molecule type" value="Genomic_DNA"/>
</dbReference>
<protein>
    <submittedName>
        <fullName evidence="1">Uncharacterized protein</fullName>
    </submittedName>
</protein>
<accession>A0A8J2ZMF4</accession>
<dbReference type="AlphaFoldDB" id="A0A8J2ZMF4"/>
<name>A0A8J2ZMF4_9RHOB</name>
<dbReference type="RefSeq" id="WP_188791558.1">
    <property type="nucleotide sequence ID" value="NZ_BMJV01000008.1"/>
</dbReference>
<proteinExistence type="predicted"/>
<sequence length="60" mass="6568">MTRWWAAAATFCDPRLEQKIEGDGTMGAIPATVAPLWAEGARVVYAGDLRSPGHRRGDRQ</sequence>
<dbReference type="Proteomes" id="UP000617145">
    <property type="component" value="Unassembled WGS sequence"/>
</dbReference>
<gene>
    <name evidence="1" type="ORF">GCM10011415_34770</name>
</gene>
<keyword evidence="2" id="KW-1185">Reference proteome</keyword>
<evidence type="ECO:0000313" key="2">
    <source>
        <dbReference type="Proteomes" id="UP000617145"/>
    </source>
</evidence>
<reference evidence="1" key="2">
    <citation type="submission" date="2020-09" db="EMBL/GenBank/DDBJ databases">
        <authorList>
            <person name="Sun Q."/>
            <person name="Zhou Y."/>
        </authorList>
    </citation>
    <scope>NUCLEOTIDE SEQUENCE</scope>
    <source>
        <strain evidence="1">CGMCC 1.15762</strain>
    </source>
</reference>
<organism evidence="1 2">
    <name type="scientific">Salipiger pallidus</name>
    <dbReference type="NCBI Taxonomy" id="1775170"/>
    <lineage>
        <taxon>Bacteria</taxon>
        <taxon>Pseudomonadati</taxon>
        <taxon>Pseudomonadota</taxon>
        <taxon>Alphaproteobacteria</taxon>
        <taxon>Rhodobacterales</taxon>
        <taxon>Roseobacteraceae</taxon>
        <taxon>Salipiger</taxon>
    </lineage>
</organism>
<comment type="caution">
    <text evidence="1">The sequence shown here is derived from an EMBL/GenBank/DDBJ whole genome shotgun (WGS) entry which is preliminary data.</text>
</comment>